<gene>
    <name evidence="1" type="ORF">BCR38DRAFT_349458</name>
</gene>
<dbReference type="InParanoid" id="A0A1Y2DMX1"/>
<evidence type="ECO:0008006" key="3">
    <source>
        <dbReference type="Google" id="ProtNLM"/>
    </source>
</evidence>
<reference evidence="1 2" key="1">
    <citation type="submission" date="2016-07" db="EMBL/GenBank/DDBJ databases">
        <title>Pervasive Adenine N6-methylation of Active Genes in Fungi.</title>
        <authorList>
            <consortium name="DOE Joint Genome Institute"/>
            <person name="Mondo S.J."/>
            <person name="Dannebaum R.O."/>
            <person name="Kuo R.C."/>
            <person name="Labutti K."/>
            <person name="Haridas S."/>
            <person name="Kuo A."/>
            <person name="Salamov A."/>
            <person name="Ahrendt S.R."/>
            <person name="Lipzen A."/>
            <person name="Sullivan W."/>
            <person name="Andreopoulos W.B."/>
            <person name="Clum A."/>
            <person name="Lindquist E."/>
            <person name="Daum C."/>
            <person name="Ramamoorthy G.K."/>
            <person name="Gryganskyi A."/>
            <person name="Culley D."/>
            <person name="Magnuson J.K."/>
            <person name="James T.Y."/>
            <person name="O'Malley M.A."/>
            <person name="Stajich J.E."/>
            <person name="Spatafora J.W."/>
            <person name="Visel A."/>
            <person name="Grigoriev I.V."/>
        </authorList>
    </citation>
    <scope>NUCLEOTIDE SEQUENCE [LARGE SCALE GENOMIC DNA]</scope>
    <source>
        <strain evidence="1 2">CBS 129021</strain>
    </source>
</reference>
<name>A0A1Y2DMX1_9PEZI</name>
<dbReference type="OrthoDB" id="5424234at2759"/>
<evidence type="ECO:0000313" key="2">
    <source>
        <dbReference type="Proteomes" id="UP000193689"/>
    </source>
</evidence>
<keyword evidence="2" id="KW-1185">Reference proteome</keyword>
<protein>
    <recommendedName>
        <fullName evidence="3">Nitrogen regulatory protein areA GATA-like domain-containing protein</fullName>
    </recommendedName>
</protein>
<dbReference type="GeneID" id="63772705"/>
<sequence>MAAPPMPMILPKGIVTNTDYIYKEVASYPVVPPEKIIQYWKVYTTTFRKLIDPTANRLENFWWHVMGSDRRLLPGPTLARLFEDISKGPAFVPLRSSANRYEGPSSPVCI</sequence>
<comment type="caution">
    <text evidence="1">The sequence shown here is derived from an EMBL/GenBank/DDBJ whole genome shotgun (WGS) entry which is preliminary data.</text>
</comment>
<dbReference type="AlphaFoldDB" id="A0A1Y2DMX1"/>
<organism evidence="1 2">
    <name type="scientific">Pseudomassariella vexata</name>
    <dbReference type="NCBI Taxonomy" id="1141098"/>
    <lineage>
        <taxon>Eukaryota</taxon>
        <taxon>Fungi</taxon>
        <taxon>Dikarya</taxon>
        <taxon>Ascomycota</taxon>
        <taxon>Pezizomycotina</taxon>
        <taxon>Sordariomycetes</taxon>
        <taxon>Xylariomycetidae</taxon>
        <taxon>Amphisphaeriales</taxon>
        <taxon>Pseudomassariaceae</taxon>
        <taxon>Pseudomassariella</taxon>
    </lineage>
</organism>
<dbReference type="EMBL" id="MCFJ01000011">
    <property type="protein sequence ID" value="ORY60600.1"/>
    <property type="molecule type" value="Genomic_DNA"/>
</dbReference>
<dbReference type="Proteomes" id="UP000193689">
    <property type="component" value="Unassembled WGS sequence"/>
</dbReference>
<accession>A0A1Y2DMX1</accession>
<proteinExistence type="predicted"/>
<evidence type="ECO:0000313" key="1">
    <source>
        <dbReference type="EMBL" id="ORY60600.1"/>
    </source>
</evidence>
<dbReference type="RefSeq" id="XP_040712827.1">
    <property type="nucleotide sequence ID" value="XM_040856493.1"/>
</dbReference>
<dbReference type="STRING" id="1141098.A0A1Y2DMX1"/>